<keyword evidence="5" id="KW-0503">Monooxygenase</keyword>
<dbReference type="InterPro" id="IPR036188">
    <property type="entry name" value="FAD/NAD-bd_sf"/>
</dbReference>
<feature type="domain" description="FAD-binding" evidence="6">
    <location>
        <begin position="103"/>
        <end position="321"/>
    </location>
</feature>
<keyword evidence="2" id="KW-0285">Flavoprotein</keyword>
<comment type="caution">
    <text evidence="7">The sequence shown here is derived from an EMBL/GenBank/DDBJ whole genome shotgun (WGS) entry which is preliminary data.</text>
</comment>
<dbReference type="PANTHER" id="PTHR13789:SF309">
    <property type="entry name" value="PUTATIVE (AFU_ORTHOLOGUE AFUA_6G14510)-RELATED"/>
    <property type="match status" value="1"/>
</dbReference>
<proteinExistence type="inferred from homology"/>
<dbReference type="AlphaFoldDB" id="A0AAD2JYW7"/>
<evidence type="ECO:0000256" key="5">
    <source>
        <dbReference type="ARBA" id="ARBA00023033"/>
    </source>
</evidence>
<dbReference type="GO" id="GO:0071949">
    <property type="term" value="F:FAD binding"/>
    <property type="evidence" value="ECO:0007669"/>
    <property type="project" value="InterPro"/>
</dbReference>
<evidence type="ECO:0000313" key="8">
    <source>
        <dbReference type="Proteomes" id="UP001295794"/>
    </source>
</evidence>
<dbReference type="Gene3D" id="3.50.50.60">
    <property type="entry name" value="FAD/NAD(P)-binding domain"/>
    <property type="match status" value="2"/>
</dbReference>
<evidence type="ECO:0000256" key="1">
    <source>
        <dbReference type="ARBA" id="ARBA00007992"/>
    </source>
</evidence>
<dbReference type="Proteomes" id="UP001295794">
    <property type="component" value="Unassembled WGS sequence"/>
</dbReference>
<evidence type="ECO:0000259" key="6">
    <source>
        <dbReference type="Pfam" id="PF01494"/>
    </source>
</evidence>
<accession>A0AAD2JYW7</accession>
<keyword evidence="8" id="KW-1185">Reference proteome</keyword>
<evidence type="ECO:0000256" key="3">
    <source>
        <dbReference type="ARBA" id="ARBA00022827"/>
    </source>
</evidence>
<evidence type="ECO:0000256" key="2">
    <source>
        <dbReference type="ARBA" id="ARBA00022630"/>
    </source>
</evidence>
<evidence type="ECO:0000256" key="4">
    <source>
        <dbReference type="ARBA" id="ARBA00023002"/>
    </source>
</evidence>
<evidence type="ECO:0000313" key="7">
    <source>
        <dbReference type="EMBL" id="CAK5269544.1"/>
    </source>
</evidence>
<dbReference type="EMBL" id="CAVNYO010000149">
    <property type="protein sequence ID" value="CAK5269544.1"/>
    <property type="molecule type" value="Genomic_DNA"/>
</dbReference>
<reference evidence="7" key="1">
    <citation type="submission" date="2023-11" db="EMBL/GenBank/DDBJ databases">
        <authorList>
            <person name="De Vega J J."/>
            <person name="De Vega J J."/>
        </authorList>
    </citation>
    <scope>NUCLEOTIDE SEQUENCE</scope>
</reference>
<organism evidence="7 8">
    <name type="scientific">Mycena citricolor</name>
    <dbReference type="NCBI Taxonomy" id="2018698"/>
    <lineage>
        <taxon>Eukaryota</taxon>
        <taxon>Fungi</taxon>
        <taxon>Dikarya</taxon>
        <taxon>Basidiomycota</taxon>
        <taxon>Agaricomycotina</taxon>
        <taxon>Agaricomycetes</taxon>
        <taxon>Agaricomycetidae</taxon>
        <taxon>Agaricales</taxon>
        <taxon>Marasmiineae</taxon>
        <taxon>Mycenaceae</taxon>
        <taxon>Mycena</taxon>
    </lineage>
</organism>
<gene>
    <name evidence="7" type="ORF">MYCIT1_LOCUS13359</name>
</gene>
<dbReference type="InterPro" id="IPR002938">
    <property type="entry name" value="FAD-bd"/>
</dbReference>
<name>A0AAD2JYW7_9AGAR</name>
<protein>
    <recommendedName>
        <fullName evidence="6">FAD-binding domain-containing protein</fullName>
    </recommendedName>
</protein>
<dbReference type="GO" id="GO:0004497">
    <property type="term" value="F:monooxygenase activity"/>
    <property type="evidence" value="ECO:0007669"/>
    <property type="project" value="UniProtKB-KW"/>
</dbReference>
<dbReference type="SUPFAM" id="SSF51905">
    <property type="entry name" value="FAD/NAD(P)-binding domain"/>
    <property type="match status" value="1"/>
</dbReference>
<dbReference type="Pfam" id="PF01494">
    <property type="entry name" value="FAD_binding_3"/>
    <property type="match status" value="2"/>
</dbReference>
<dbReference type="InterPro" id="IPR050493">
    <property type="entry name" value="FAD-dep_Monooxygenase_BioMet"/>
</dbReference>
<dbReference type="PRINTS" id="PR00420">
    <property type="entry name" value="RNGMNOXGNASE"/>
</dbReference>
<sequence>MPSDSTTTATPLRITIVGAGLGGLAAAVALRQIGHIVQVFERSENKTEVGAALGIQPNAMRVLKHLGVQVENFKGVFVTGVSMRFGCKVLSCSPEEGTVVLETGETIHADLVIGADGIQSLIRTHVLGYVQDATPTGIACCRSVFNATPTDGSFSGLEWLSEGDPGVRSVAWKGLPFRMILCYPCRNGELVNSAHFYTETEKEKQDVSHPASTPTMSPAQVRAKFADYHPKFHRLLDLPNHAGKIFRWRLRVLPAIPTWCKGRTALLGDAAHATLPFLAQGAAMAIKDAGVLACMLPLGTTREDVSARLAVWEDLRKPRADFVNKTTIEQMEFIIAGQQGTALGDTRSKLAEYDAIAAGRLAYQEKFERV</sequence>
<comment type="similarity">
    <text evidence="1">Belongs to the paxM FAD-dependent monooxygenase family.</text>
</comment>
<dbReference type="PANTHER" id="PTHR13789">
    <property type="entry name" value="MONOOXYGENASE"/>
    <property type="match status" value="1"/>
</dbReference>
<feature type="domain" description="FAD-binding" evidence="6">
    <location>
        <begin position="14"/>
        <end position="69"/>
    </location>
</feature>
<keyword evidence="3" id="KW-0274">FAD</keyword>
<keyword evidence="4" id="KW-0560">Oxidoreductase</keyword>